<evidence type="ECO:0000259" key="2">
    <source>
        <dbReference type="Pfam" id="PF01551"/>
    </source>
</evidence>
<dbReference type="RefSeq" id="WP_386820366.1">
    <property type="nucleotide sequence ID" value="NZ_JBHUIT010000017.1"/>
</dbReference>
<dbReference type="InterPro" id="IPR050570">
    <property type="entry name" value="Cell_wall_metabolism_enzyme"/>
</dbReference>
<name>A0ABW5DCF9_9BACT</name>
<feature type="domain" description="M23ase beta-sheet core" evidence="2">
    <location>
        <begin position="78"/>
        <end position="180"/>
    </location>
</feature>
<dbReference type="EC" id="3.4.-.-" evidence="3"/>
<dbReference type="SUPFAM" id="SSF51261">
    <property type="entry name" value="Duplicated hybrid motif"/>
    <property type="match status" value="1"/>
</dbReference>
<dbReference type="PANTHER" id="PTHR21666">
    <property type="entry name" value="PEPTIDASE-RELATED"/>
    <property type="match status" value="1"/>
</dbReference>
<dbReference type="Pfam" id="PF01551">
    <property type="entry name" value="Peptidase_M23"/>
    <property type="match status" value="1"/>
</dbReference>
<protein>
    <submittedName>
        <fullName evidence="3">M23 family metallopeptidase</fullName>
        <ecNumber evidence="3">3.4.-.-</ecNumber>
    </submittedName>
</protein>
<comment type="caution">
    <text evidence="3">The sequence shown here is derived from an EMBL/GenBank/DDBJ whole genome shotgun (WGS) entry which is preliminary data.</text>
</comment>
<dbReference type="InterPro" id="IPR011055">
    <property type="entry name" value="Dup_hybrid_motif"/>
</dbReference>
<dbReference type="Gene3D" id="2.70.70.10">
    <property type="entry name" value="Glucose Permease (Domain IIA)"/>
    <property type="match status" value="1"/>
</dbReference>
<reference evidence="4" key="1">
    <citation type="journal article" date="2019" name="Int. J. Syst. Evol. Microbiol.">
        <title>The Global Catalogue of Microorganisms (GCM) 10K type strain sequencing project: providing services to taxonomists for standard genome sequencing and annotation.</title>
        <authorList>
            <consortium name="The Broad Institute Genomics Platform"/>
            <consortium name="The Broad Institute Genome Sequencing Center for Infectious Disease"/>
            <person name="Wu L."/>
            <person name="Ma J."/>
        </authorList>
    </citation>
    <scope>NUCLEOTIDE SEQUENCE [LARGE SCALE GENOMIC DNA]</scope>
    <source>
        <strain evidence="4">CGMCC 4.7106</strain>
    </source>
</reference>
<gene>
    <name evidence="3" type="ORF">ACFSSA_10355</name>
</gene>
<evidence type="ECO:0000313" key="3">
    <source>
        <dbReference type="EMBL" id="MFD2257080.1"/>
    </source>
</evidence>
<dbReference type="InterPro" id="IPR016047">
    <property type="entry name" value="M23ase_b-sheet_dom"/>
</dbReference>
<feature type="signal peptide" evidence="1">
    <location>
        <begin position="1"/>
        <end position="19"/>
    </location>
</feature>
<dbReference type="PANTHER" id="PTHR21666:SF270">
    <property type="entry name" value="MUREIN HYDROLASE ACTIVATOR ENVC"/>
    <property type="match status" value="1"/>
</dbReference>
<dbReference type="Proteomes" id="UP001597375">
    <property type="component" value="Unassembled WGS sequence"/>
</dbReference>
<evidence type="ECO:0000313" key="4">
    <source>
        <dbReference type="Proteomes" id="UP001597375"/>
    </source>
</evidence>
<feature type="chain" id="PRO_5046912654" evidence="1">
    <location>
        <begin position="20"/>
        <end position="344"/>
    </location>
</feature>
<dbReference type="CDD" id="cd12797">
    <property type="entry name" value="M23_peptidase"/>
    <property type="match status" value="1"/>
</dbReference>
<keyword evidence="4" id="KW-1185">Reference proteome</keyword>
<sequence length="344" mass="38286">MTKILVLFHSICLCVAGFAQSDLRLPTENHHLFTGEPERFYMYVDRNFEGEISKPWEGGSFGFVRSPVRVDDKVVMTRFHEGVDIAPIKRDKAGNPLDLVMSISEGIVVHTSTVAGRSNYGKYVVVEHEWEQSKVYSLYAHLAETTVQPGDPVKSGSVLGRMGYTGVGLDRTRAHVHLELGFVMSTHYEGWHQQNFGSRNYHGNYNGMNIAGVDVAAFFLAHQENPNIRFSDFVLSRPMQFKVTVPAGDAEPEFLQRYPWMKRSEVPGAVSWEIGFAATGHVISFTPSIRPVSGPVVSHLRPSDINQSFLTRGLVTGTGNTASLSRNGKLLVALVMDDFPMPRQ</sequence>
<keyword evidence="3" id="KW-0378">Hydrolase</keyword>
<keyword evidence="1" id="KW-0732">Signal</keyword>
<dbReference type="GO" id="GO:0016787">
    <property type="term" value="F:hydrolase activity"/>
    <property type="evidence" value="ECO:0007669"/>
    <property type="project" value="UniProtKB-KW"/>
</dbReference>
<accession>A0ABW5DCF9</accession>
<evidence type="ECO:0000256" key="1">
    <source>
        <dbReference type="SAM" id="SignalP"/>
    </source>
</evidence>
<organism evidence="3 4">
    <name type="scientific">Luteolibacter algae</name>
    <dbReference type="NCBI Taxonomy" id="454151"/>
    <lineage>
        <taxon>Bacteria</taxon>
        <taxon>Pseudomonadati</taxon>
        <taxon>Verrucomicrobiota</taxon>
        <taxon>Verrucomicrobiia</taxon>
        <taxon>Verrucomicrobiales</taxon>
        <taxon>Verrucomicrobiaceae</taxon>
        <taxon>Luteolibacter</taxon>
    </lineage>
</organism>
<proteinExistence type="predicted"/>
<dbReference type="EMBL" id="JBHUIT010000017">
    <property type="protein sequence ID" value="MFD2257080.1"/>
    <property type="molecule type" value="Genomic_DNA"/>
</dbReference>